<dbReference type="InterPro" id="IPR001647">
    <property type="entry name" value="HTH_TetR"/>
</dbReference>
<evidence type="ECO:0000256" key="1">
    <source>
        <dbReference type="ARBA" id="ARBA00023015"/>
    </source>
</evidence>
<reference evidence="6 7" key="1">
    <citation type="submission" date="2024-03" db="EMBL/GenBank/DDBJ databases">
        <title>Natural products discovery in diverse microorganisms through a two-stage MS feature dereplication strategy.</title>
        <authorList>
            <person name="Zhang R."/>
        </authorList>
    </citation>
    <scope>NUCLEOTIDE SEQUENCE [LARGE SCALE GENOMIC DNA]</scope>
    <source>
        <strain evidence="6 7">18930</strain>
    </source>
</reference>
<dbReference type="RefSeq" id="WP_338893625.1">
    <property type="nucleotide sequence ID" value="NZ_CP147846.1"/>
</dbReference>
<proteinExistence type="predicted"/>
<dbReference type="Proteomes" id="UP001432000">
    <property type="component" value="Chromosome"/>
</dbReference>
<dbReference type="PANTHER" id="PTHR30055:SF238">
    <property type="entry name" value="MYCOFACTOCIN BIOSYNTHESIS TRANSCRIPTIONAL REGULATOR MFTR-RELATED"/>
    <property type="match status" value="1"/>
</dbReference>
<accession>A0ABZ2PSB2</accession>
<evidence type="ECO:0000256" key="2">
    <source>
        <dbReference type="ARBA" id="ARBA00023125"/>
    </source>
</evidence>
<dbReference type="InterPro" id="IPR023772">
    <property type="entry name" value="DNA-bd_HTH_TetR-type_CS"/>
</dbReference>
<evidence type="ECO:0000313" key="6">
    <source>
        <dbReference type="EMBL" id="WXG71849.1"/>
    </source>
</evidence>
<gene>
    <name evidence="6" type="ORF">WDS16_27510</name>
</gene>
<dbReference type="PROSITE" id="PS01081">
    <property type="entry name" value="HTH_TETR_1"/>
    <property type="match status" value="1"/>
</dbReference>
<dbReference type="PANTHER" id="PTHR30055">
    <property type="entry name" value="HTH-TYPE TRANSCRIPTIONAL REGULATOR RUTR"/>
    <property type="match status" value="1"/>
</dbReference>
<keyword evidence="3" id="KW-0804">Transcription</keyword>
<dbReference type="InterPro" id="IPR050109">
    <property type="entry name" value="HTH-type_TetR-like_transc_reg"/>
</dbReference>
<protein>
    <submittedName>
        <fullName evidence="6">Helix-turn-helix domain-containing protein</fullName>
    </submittedName>
</protein>
<dbReference type="EMBL" id="CP147846">
    <property type="protein sequence ID" value="WXG71849.1"/>
    <property type="molecule type" value="Genomic_DNA"/>
</dbReference>
<organism evidence="6 7">
    <name type="scientific">Rhodococcus sovatensis</name>
    <dbReference type="NCBI Taxonomy" id="1805840"/>
    <lineage>
        <taxon>Bacteria</taxon>
        <taxon>Bacillati</taxon>
        <taxon>Actinomycetota</taxon>
        <taxon>Actinomycetes</taxon>
        <taxon>Mycobacteriales</taxon>
        <taxon>Nocardiaceae</taxon>
        <taxon>Rhodococcus</taxon>
    </lineage>
</organism>
<dbReference type="PROSITE" id="PS50977">
    <property type="entry name" value="HTH_TETR_2"/>
    <property type="match status" value="1"/>
</dbReference>
<dbReference type="Gene3D" id="1.10.357.10">
    <property type="entry name" value="Tetracycline Repressor, domain 2"/>
    <property type="match status" value="1"/>
</dbReference>
<evidence type="ECO:0000256" key="4">
    <source>
        <dbReference type="PROSITE-ProRule" id="PRU00335"/>
    </source>
</evidence>
<name>A0ABZ2PSB2_9NOCA</name>
<evidence type="ECO:0000313" key="7">
    <source>
        <dbReference type="Proteomes" id="UP001432000"/>
    </source>
</evidence>
<dbReference type="InterPro" id="IPR009057">
    <property type="entry name" value="Homeodomain-like_sf"/>
</dbReference>
<keyword evidence="7" id="KW-1185">Reference proteome</keyword>
<keyword evidence="2 4" id="KW-0238">DNA-binding</keyword>
<feature type="domain" description="HTH tetR-type" evidence="5">
    <location>
        <begin position="20"/>
        <end position="80"/>
    </location>
</feature>
<dbReference type="SUPFAM" id="SSF46689">
    <property type="entry name" value="Homeodomain-like"/>
    <property type="match status" value="1"/>
</dbReference>
<keyword evidence="1" id="KW-0805">Transcription regulation</keyword>
<dbReference type="Pfam" id="PF00440">
    <property type="entry name" value="TetR_N"/>
    <property type="match status" value="1"/>
</dbReference>
<feature type="DNA-binding region" description="H-T-H motif" evidence="4">
    <location>
        <begin position="43"/>
        <end position="62"/>
    </location>
</feature>
<evidence type="ECO:0000259" key="5">
    <source>
        <dbReference type="PROSITE" id="PS50977"/>
    </source>
</evidence>
<sequence length="217" mass="24314">MNSPSDDELAVRLPRQQRSRQAWARILDAGVAIMEDVGYDAFTIAEVCERAEVAPRAVYERVNTKDGLFLAVYEHKMQQVLADQSAAFHETVWEGMTPQQLIRGAIEGMVTVFTVHRAFLSSVILISGVHREVYRRGSLHARNLGDQFTAILMRGEVEIRHANPEAAIRMTFTSAFSSIVLRTSYGPGFFGPAVDDATFVSQLSDMADSYLLRYEDH</sequence>
<evidence type="ECO:0000256" key="3">
    <source>
        <dbReference type="ARBA" id="ARBA00023163"/>
    </source>
</evidence>